<keyword evidence="3" id="KW-1185">Reference proteome</keyword>
<organism evidence="2 3">
    <name type="scientific">Cellulomonas cellasea DSM 20118</name>
    <dbReference type="NCBI Taxonomy" id="1408250"/>
    <lineage>
        <taxon>Bacteria</taxon>
        <taxon>Bacillati</taxon>
        <taxon>Actinomycetota</taxon>
        <taxon>Actinomycetes</taxon>
        <taxon>Micrococcales</taxon>
        <taxon>Cellulomonadaceae</taxon>
        <taxon>Cellulomonas</taxon>
    </lineage>
</organism>
<feature type="compositionally biased region" description="Low complexity" evidence="1">
    <location>
        <begin position="51"/>
        <end position="83"/>
    </location>
</feature>
<accession>A0A0A0B895</accession>
<gene>
    <name evidence="2" type="ORF">Q760_09360</name>
</gene>
<evidence type="ECO:0000313" key="2">
    <source>
        <dbReference type="EMBL" id="KGM03095.1"/>
    </source>
</evidence>
<dbReference type="Proteomes" id="UP000029833">
    <property type="component" value="Unassembled WGS sequence"/>
</dbReference>
<name>A0A0A0B895_9CELL</name>
<protein>
    <submittedName>
        <fullName evidence="2">Uncharacterized protein</fullName>
    </submittedName>
</protein>
<proteinExistence type="predicted"/>
<dbReference type="AlphaFoldDB" id="A0A0A0B895"/>
<sequence>GTPGSPTREVLTASVAAWLWAGPVGLLARERTRAPDRPSAAEPAPDPDGPTAPDGTAAPDGTTAPDSTTATSTPAPDATIPDAGPAPAPHTPTEESR</sequence>
<evidence type="ECO:0000313" key="3">
    <source>
        <dbReference type="Proteomes" id="UP000029833"/>
    </source>
</evidence>
<comment type="caution">
    <text evidence="2">The sequence shown here is derived from an EMBL/GenBank/DDBJ whole genome shotgun (WGS) entry which is preliminary data.</text>
</comment>
<feature type="non-terminal residue" evidence="2">
    <location>
        <position position="1"/>
    </location>
</feature>
<dbReference type="EMBL" id="AXNT01000024">
    <property type="protein sequence ID" value="KGM03095.1"/>
    <property type="molecule type" value="Genomic_DNA"/>
</dbReference>
<evidence type="ECO:0000256" key="1">
    <source>
        <dbReference type="SAM" id="MobiDB-lite"/>
    </source>
</evidence>
<feature type="region of interest" description="Disordered" evidence="1">
    <location>
        <begin position="29"/>
        <end position="97"/>
    </location>
</feature>
<reference evidence="2 3" key="1">
    <citation type="submission" date="2013-10" db="EMBL/GenBank/DDBJ databases">
        <authorList>
            <person name="Wang G."/>
            <person name="Zhuang W."/>
        </authorList>
    </citation>
    <scope>NUCLEOTIDE SEQUENCE [LARGE SCALE GENOMIC DNA]</scope>
    <source>
        <strain evidence="2 3">DSM 20118</strain>
    </source>
</reference>